<dbReference type="Proteomes" id="UP000790709">
    <property type="component" value="Unassembled WGS sequence"/>
</dbReference>
<reference evidence="1" key="1">
    <citation type="journal article" date="2021" name="New Phytol.">
        <title>Evolutionary innovations through gain and loss of genes in the ectomycorrhizal Boletales.</title>
        <authorList>
            <person name="Wu G."/>
            <person name="Miyauchi S."/>
            <person name="Morin E."/>
            <person name="Kuo A."/>
            <person name="Drula E."/>
            <person name="Varga T."/>
            <person name="Kohler A."/>
            <person name="Feng B."/>
            <person name="Cao Y."/>
            <person name="Lipzen A."/>
            <person name="Daum C."/>
            <person name="Hundley H."/>
            <person name="Pangilinan J."/>
            <person name="Johnson J."/>
            <person name="Barry K."/>
            <person name="LaButti K."/>
            <person name="Ng V."/>
            <person name="Ahrendt S."/>
            <person name="Min B."/>
            <person name="Choi I.G."/>
            <person name="Park H."/>
            <person name="Plett J.M."/>
            <person name="Magnuson J."/>
            <person name="Spatafora J.W."/>
            <person name="Nagy L.G."/>
            <person name="Henrissat B."/>
            <person name="Grigoriev I.V."/>
            <person name="Yang Z.L."/>
            <person name="Xu J."/>
            <person name="Martin F.M."/>
        </authorList>
    </citation>
    <scope>NUCLEOTIDE SEQUENCE</scope>
    <source>
        <strain evidence="1">KUC20120723A-06</strain>
    </source>
</reference>
<keyword evidence="1" id="KW-0808">Transferase</keyword>
<proteinExistence type="predicted"/>
<comment type="caution">
    <text evidence="1">The sequence shown here is derived from an EMBL/GenBank/DDBJ whole genome shotgun (WGS) entry which is preliminary data.</text>
</comment>
<gene>
    <name evidence="1" type="ORF">BV22DRAFT_1099893</name>
</gene>
<sequence length="237" mass="25550">MPSNQLAPYQKELLEQAEAVGALKFGEFVLKSGRISPYFFNAGLMSTGAILNTIANAYASTIVSTFSSSPRPIDVLFGPAYKGISLAACTALVLASSHAQSLGFAYDRKEVKDHGEGGRLVGVPVSGQRVVILDDVMTAGTAVRGAVGMVRAEGGKVVGVVQLLDREEVGGGKDVDVRVDGEKVRSTVDDVEEFLGEGARVVSVLKMRDLMLYLEERGKTEDLEKMREYRARYGRRD</sequence>
<organism evidence="1 2">
    <name type="scientific">Leucogyrophana mollusca</name>
    <dbReference type="NCBI Taxonomy" id="85980"/>
    <lineage>
        <taxon>Eukaryota</taxon>
        <taxon>Fungi</taxon>
        <taxon>Dikarya</taxon>
        <taxon>Basidiomycota</taxon>
        <taxon>Agaricomycotina</taxon>
        <taxon>Agaricomycetes</taxon>
        <taxon>Agaricomycetidae</taxon>
        <taxon>Boletales</taxon>
        <taxon>Boletales incertae sedis</taxon>
        <taxon>Leucogyrophana</taxon>
    </lineage>
</organism>
<protein>
    <submittedName>
        <fullName evidence="1">Phosphoribosyl transferase</fullName>
    </submittedName>
</protein>
<dbReference type="EMBL" id="MU266698">
    <property type="protein sequence ID" value="KAH7919077.1"/>
    <property type="molecule type" value="Genomic_DNA"/>
</dbReference>
<accession>A0ACB8B0K0</accession>
<evidence type="ECO:0000313" key="2">
    <source>
        <dbReference type="Proteomes" id="UP000790709"/>
    </source>
</evidence>
<name>A0ACB8B0K0_9AGAM</name>
<evidence type="ECO:0000313" key="1">
    <source>
        <dbReference type="EMBL" id="KAH7919077.1"/>
    </source>
</evidence>
<keyword evidence="2" id="KW-1185">Reference proteome</keyword>